<reference evidence="2 3" key="1">
    <citation type="journal article" date="2018" name="BMC Genomics">
        <title>Genomic comparison of Trypanosoma conorhini and Trypanosoma rangeli to Trypanosoma cruzi strains of high and low virulence.</title>
        <authorList>
            <person name="Bradwell K.R."/>
            <person name="Koparde V.N."/>
            <person name="Matveyev A.V."/>
            <person name="Serrano M.G."/>
            <person name="Alves J.M."/>
            <person name="Parikh H."/>
            <person name="Huang B."/>
            <person name="Lee V."/>
            <person name="Espinosa-Alvarez O."/>
            <person name="Ortiz P.A."/>
            <person name="Costa-Martins A.G."/>
            <person name="Teixeira M.M."/>
            <person name="Buck G.A."/>
        </authorList>
    </citation>
    <scope>NUCLEOTIDE SEQUENCE [LARGE SCALE GENOMIC DNA]</scope>
    <source>
        <strain evidence="2 3">025E</strain>
    </source>
</reference>
<dbReference type="GeneID" id="40320206"/>
<protein>
    <submittedName>
        <fullName evidence="2">Uncharacterized protein</fullName>
    </submittedName>
</protein>
<feature type="region of interest" description="Disordered" evidence="1">
    <location>
        <begin position="202"/>
        <end position="227"/>
    </location>
</feature>
<evidence type="ECO:0000313" key="3">
    <source>
        <dbReference type="Proteomes" id="UP000284403"/>
    </source>
</evidence>
<name>A0A3R7N2Q7_9TRYP</name>
<proteinExistence type="predicted"/>
<keyword evidence="3" id="KW-1185">Reference proteome</keyword>
<dbReference type="AlphaFoldDB" id="A0A3R7N2Q7"/>
<evidence type="ECO:0000313" key="2">
    <source>
        <dbReference type="EMBL" id="RNF11890.1"/>
    </source>
</evidence>
<organism evidence="2 3">
    <name type="scientific">Trypanosoma conorhini</name>
    <dbReference type="NCBI Taxonomy" id="83891"/>
    <lineage>
        <taxon>Eukaryota</taxon>
        <taxon>Discoba</taxon>
        <taxon>Euglenozoa</taxon>
        <taxon>Kinetoplastea</taxon>
        <taxon>Metakinetoplastina</taxon>
        <taxon>Trypanosomatida</taxon>
        <taxon>Trypanosomatidae</taxon>
        <taxon>Trypanosoma</taxon>
    </lineage>
</organism>
<evidence type="ECO:0000256" key="1">
    <source>
        <dbReference type="SAM" id="MobiDB-lite"/>
    </source>
</evidence>
<comment type="caution">
    <text evidence="2">The sequence shown here is derived from an EMBL/GenBank/DDBJ whole genome shotgun (WGS) entry which is preliminary data.</text>
</comment>
<accession>A0A3R7N2Q7</accession>
<gene>
    <name evidence="2" type="ORF">Tco025E_06595</name>
</gene>
<dbReference type="EMBL" id="MKKU01000451">
    <property type="protein sequence ID" value="RNF11890.1"/>
    <property type="molecule type" value="Genomic_DNA"/>
</dbReference>
<dbReference type="RefSeq" id="XP_029226449.1">
    <property type="nucleotide sequence ID" value="XM_029373470.1"/>
</dbReference>
<sequence length="227" mass="26307">MSLAVLHLVHLQSCCEFLSRQRPQNIFFICEQQKWYTHQLFLLQYMVQLQLCLLHMLHVRSINNKDERIHASKIVLPVVPNRLLTPNVPNTKLQSSTVRVLMLKPCVGIVFAVPPSLSFLRMRVLLALPSPRITILLPLREGFSLKKWSRRPIWGEGDGGQDWGPIRHFIRPGKQRKATSSLVAQRGDGAYYELRAWMQEKSKAKQSKRRKKKTKRQGTAWVNGGHW</sequence>
<feature type="compositionally biased region" description="Basic residues" evidence="1">
    <location>
        <begin position="204"/>
        <end position="216"/>
    </location>
</feature>
<dbReference type="Proteomes" id="UP000284403">
    <property type="component" value="Unassembled WGS sequence"/>
</dbReference>